<evidence type="ECO:0000313" key="13">
    <source>
        <dbReference type="Proteomes" id="UP000294933"/>
    </source>
</evidence>
<feature type="binding site" evidence="10">
    <location>
        <position position="44"/>
    </location>
    <ligand>
        <name>ATP</name>
        <dbReference type="ChEBI" id="CHEBI:30616"/>
    </ligand>
</feature>
<evidence type="ECO:0000259" key="11">
    <source>
        <dbReference type="PROSITE" id="PS50011"/>
    </source>
</evidence>
<proteinExistence type="inferred from homology"/>
<dbReference type="InterPro" id="IPR017441">
    <property type="entry name" value="Protein_kinase_ATP_BS"/>
</dbReference>
<dbReference type="PANTHER" id="PTHR48012">
    <property type="entry name" value="STERILE20-LIKE KINASE, ISOFORM B-RELATED"/>
    <property type="match status" value="1"/>
</dbReference>
<gene>
    <name evidence="12" type="ORF">BD410DRAFT_721125</name>
</gene>
<sequence>MHSPIIPNKDPATQYSLGSRIGTGSFGLVYKGVHVETGRVVAIKQIDIENSQDEITEIAREIWRLADLRTDHVTRYYGSFVTGYKLWIIMEYLAGGSCLSLLKSGVIPEASIAIICREVLLGLDYLHGHCTIHRDIKAANILFSSTGDVKLADLGNATTVTSKARSFVGTPFWMAPEIIRQDGYDTKADIWSLGITAIEMATGEPPLSQYHPMRVLFLIPKAKPPALEGNFSASCKEFVSLCLKKDPTTRPSAKQLLKHPFFRKAGKTSSLMTLLSRHDAYRKRDQAPPYQEILPTQFSLGPDGKWKPAGGKVFS</sequence>
<dbReference type="InterPro" id="IPR011009">
    <property type="entry name" value="Kinase-like_dom_sf"/>
</dbReference>
<dbReference type="EC" id="2.7.11.1" evidence="2"/>
<dbReference type="Pfam" id="PF00069">
    <property type="entry name" value="Pkinase"/>
    <property type="match status" value="1"/>
</dbReference>
<dbReference type="PROSITE" id="PS00107">
    <property type="entry name" value="PROTEIN_KINASE_ATP"/>
    <property type="match status" value="1"/>
</dbReference>
<evidence type="ECO:0000256" key="8">
    <source>
        <dbReference type="ARBA" id="ARBA00047899"/>
    </source>
</evidence>
<dbReference type="PROSITE" id="PS50011">
    <property type="entry name" value="PROTEIN_KINASE_DOM"/>
    <property type="match status" value="1"/>
</dbReference>
<evidence type="ECO:0000313" key="12">
    <source>
        <dbReference type="EMBL" id="TDL23522.1"/>
    </source>
</evidence>
<dbReference type="GO" id="GO:0004674">
    <property type="term" value="F:protein serine/threonine kinase activity"/>
    <property type="evidence" value="ECO:0007669"/>
    <property type="project" value="UniProtKB-KW"/>
</dbReference>
<dbReference type="CDD" id="cd06609">
    <property type="entry name" value="STKc_MST3_like"/>
    <property type="match status" value="1"/>
</dbReference>
<keyword evidence="4" id="KW-0808">Transferase</keyword>
<evidence type="ECO:0000256" key="10">
    <source>
        <dbReference type="PROSITE-ProRule" id="PRU10141"/>
    </source>
</evidence>
<evidence type="ECO:0000256" key="7">
    <source>
        <dbReference type="ARBA" id="ARBA00022840"/>
    </source>
</evidence>
<dbReference type="OrthoDB" id="248923at2759"/>
<dbReference type="FunFam" id="1.10.510.10:FF:000499">
    <property type="entry name" value="Serine/threonine-protein kinase KIC1"/>
    <property type="match status" value="1"/>
</dbReference>
<keyword evidence="5 10" id="KW-0547">Nucleotide-binding</keyword>
<evidence type="ECO:0000256" key="4">
    <source>
        <dbReference type="ARBA" id="ARBA00022679"/>
    </source>
</evidence>
<evidence type="ECO:0000256" key="3">
    <source>
        <dbReference type="ARBA" id="ARBA00022527"/>
    </source>
</evidence>
<keyword evidence="6 12" id="KW-0418">Kinase</keyword>
<name>A0A4Y7Q8T5_9AGAM</name>
<dbReference type="SUPFAM" id="SSF56112">
    <property type="entry name" value="Protein kinase-like (PK-like)"/>
    <property type="match status" value="1"/>
</dbReference>
<dbReference type="Gene3D" id="3.30.200.20">
    <property type="entry name" value="Phosphorylase Kinase, domain 1"/>
    <property type="match status" value="1"/>
</dbReference>
<dbReference type="GO" id="GO:0005737">
    <property type="term" value="C:cytoplasm"/>
    <property type="evidence" value="ECO:0007669"/>
    <property type="project" value="TreeGrafter"/>
</dbReference>
<evidence type="ECO:0000256" key="5">
    <source>
        <dbReference type="ARBA" id="ARBA00022741"/>
    </source>
</evidence>
<organism evidence="12 13">
    <name type="scientific">Rickenella mellea</name>
    <dbReference type="NCBI Taxonomy" id="50990"/>
    <lineage>
        <taxon>Eukaryota</taxon>
        <taxon>Fungi</taxon>
        <taxon>Dikarya</taxon>
        <taxon>Basidiomycota</taxon>
        <taxon>Agaricomycotina</taxon>
        <taxon>Agaricomycetes</taxon>
        <taxon>Hymenochaetales</taxon>
        <taxon>Rickenellaceae</taxon>
        <taxon>Rickenella</taxon>
    </lineage>
</organism>
<dbReference type="PANTHER" id="PTHR48012:SF27">
    <property type="entry name" value="SERINE_THREONINE-PROTEIN KINASE SID1"/>
    <property type="match status" value="1"/>
</dbReference>
<dbReference type="EMBL" id="ML170170">
    <property type="protein sequence ID" value="TDL23522.1"/>
    <property type="molecule type" value="Genomic_DNA"/>
</dbReference>
<evidence type="ECO:0000256" key="9">
    <source>
        <dbReference type="ARBA" id="ARBA00048679"/>
    </source>
</evidence>
<reference evidence="12 13" key="1">
    <citation type="submission" date="2018-06" db="EMBL/GenBank/DDBJ databases">
        <title>A transcriptomic atlas of mushroom development highlights an independent origin of complex multicellularity.</title>
        <authorList>
            <consortium name="DOE Joint Genome Institute"/>
            <person name="Krizsan K."/>
            <person name="Almasi E."/>
            <person name="Merenyi Z."/>
            <person name="Sahu N."/>
            <person name="Viragh M."/>
            <person name="Koszo T."/>
            <person name="Mondo S."/>
            <person name="Kiss B."/>
            <person name="Balint B."/>
            <person name="Kues U."/>
            <person name="Barry K."/>
            <person name="Hegedus J.C."/>
            <person name="Henrissat B."/>
            <person name="Johnson J."/>
            <person name="Lipzen A."/>
            <person name="Ohm R."/>
            <person name="Nagy I."/>
            <person name="Pangilinan J."/>
            <person name="Yan J."/>
            <person name="Xiong Y."/>
            <person name="Grigoriev I.V."/>
            <person name="Hibbett D.S."/>
            <person name="Nagy L.G."/>
        </authorList>
    </citation>
    <scope>NUCLEOTIDE SEQUENCE [LARGE SCALE GENOMIC DNA]</scope>
    <source>
        <strain evidence="12 13">SZMC22713</strain>
    </source>
</reference>
<accession>A0A4Y7Q8T5</accession>
<dbReference type="AlphaFoldDB" id="A0A4Y7Q8T5"/>
<dbReference type="STRING" id="50990.A0A4Y7Q8T5"/>
<evidence type="ECO:0000256" key="2">
    <source>
        <dbReference type="ARBA" id="ARBA00012513"/>
    </source>
</evidence>
<comment type="similarity">
    <text evidence="1">Belongs to the protein kinase superfamily. STE Ser/Thr protein kinase family. STE20 subfamily.</text>
</comment>
<dbReference type="InterPro" id="IPR050629">
    <property type="entry name" value="STE20/SPS1-PAK"/>
</dbReference>
<comment type="catalytic activity">
    <reaction evidence="8">
        <text>L-threonyl-[protein] + ATP = O-phospho-L-threonyl-[protein] + ADP + H(+)</text>
        <dbReference type="Rhea" id="RHEA:46608"/>
        <dbReference type="Rhea" id="RHEA-COMP:11060"/>
        <dbReference type="Rhea" id="RHEA-COMP:11605"/>
        <dbReference type="ChEBI" id="CHEBI:15378"/>
        <dbReference type="ChEBI" id="CHEBI:30013"/>
        <dbReference type="ChEBI" id="CHEBI:30616"/>
        <dbReference type="ChEBI" id="CHEBI:61977"/>
        <dbReference type="ChEBI" id="CHEBI:456216"/>
        <dbReference type="EC" id="2.7.11.1"/>
    </reaction>
</comment>
<protein>
    <recommendedName>
        <fullName evidence="2">non-specific serine/threonine protein kinase</fullName>
        <ecNumber evidence="2">2.7.11.1</ecNumber>
    </recommendedName>
</protein>
<dbReference type="Proteomes" id="UP000294933">
    <property type="component" value="Unassembled WGS sequence"/>
</dbReference>
<dbReference type="GO" id="GO:0005524">
    <property type="term" value="F:ATP binding"/>
    <property type="evidence" value="ECO:0007669"/>
    <property type="project" value="UniProtKB-UniRule"/>
</dbReference>
<keyword evidence="13" id="KW-1185">Reference proteome</keyword>
<evidence type="ECO:0000256" key="6">
    <source>
        <dbReference type="ARBA" id="ARBA00022777"/>
    </source>
</evidence>
<keyword evidence="7 10" id="KW-0067">ATP-binding</keyword>
<keyword evidence="3" id="KW-0723">Serine/threonine-protein kinase</keyword>
<evidence type="ECO:0000256" key="1">
    <source>
        <dbReference type="ARBA" id="ARBA00008874"/>
    </source>
</evidence>
<feature type="domain" description="Protein kinase" evidence="11">
    <location>
        <begin position="15"/>
        <end position="262"/>
    </location>
</feature>
<dbReference type="SMART" id="SM00220">
    <property type="entry name" value="S_TKc"/>
    <property type="match status" value="1"/>
</dbReference>
<dbReference type="InterPro" id="IPR000719">
    <property type="entry name" value="Prot_kinase_dom"/>
</dbReference>
<dbReference type="Gene3D" id="1.10.510.10">
    <property type="entry name" value="Transferase(Phosphotransferase) domain 1"/>
    <property type="match status" value="1"/>
</dbReference>
<dbReference type="VEuPathDB" id="FungiDB:BD410DRAFT_721125"/>
<comment type="catalytic activity">
    <reaction evidence="9">
        <text>L-seryl-[protein] + ATP = O-phospho-L-seryl-[protein] + ADP + H(+)</text>
        <dbReference type="Rhea" id="RHEA:17989"/>
        <dbReference type="Rhea" id="RHEA-COMP:9863"/>
        <dbReference type="Rhea" id="RHEA-COMP:11604"/>
        <dbReference type="ChEBI" id="CHEBI:15378"/>
        <dbReference type="ChEBI" id="CHEBI:29999"/>
        <dbReference type="ChEBI" id="CHEBI:30616"/>
        <dbReference type="ChEBI" id="CHEBI:83421"/>
        <dbReference type="ChEBI" id="CHEBI:456216"/>
        <dbReference type="EC" id="2.7.11.1"/>
    </reaction>
</comment>